<reference evidence="2 3" key="1">
    <citation type="submission" date="2016-10" db="EMBL/GenBank/DDBJ databases">
        <authorList>
            <person name="de Groot N.N."/>
        </authorList>
    </citation>
    <scope>NUCLEOTIDE SEQUENCE [LARGE SCALE GENOMIC DNA]</scope>
    <source>
        <strain evidence="2 3">DSM 15345</strain>
    </source>
</reference>
<evidence type="ECO:0000313" key="2">
    <source>
        <dbReference type="EMBL" id="SEA82580.1"/>
    </source>
</evidence>
<organism evidence="2 3">
    <name type="scientific">Rubrimonas cliftonensis</name>
    <dbReference type="NCBI Taxonomy" id="89524"/>
    <lineage>
        <taxon>Bacteria</taxon>
        <taxon>Pseudomonadati</taxon>
        <taxon>Pseudomonadota</taxon>
        <taxon>Alphaproteobacteria</taxon>
        <taxon>Rhodobacterales</taxon>
        <taxon>Paracoccaceae</taxon>
        <taxon>Rubrimonas</taxon>
    </lineage>
</organism>
<accession>A0A1H4EDC1</accession>
<dbReference type="STRING" id="89524.SAMN05444370_11333"/>
<sequence>MRVALIIALGLLAGPAAAQTAREAAEANIGVAMQLCVTNYLTPERMLPAFHAAGFDYRPEDWGGGEVHHWFAVPGGDVSAMVSPEERFCAISSQTIGVGEALPLARAALGRLFTGQIAEGTPEGRNIRPSDPEGRNAECSGYHFLAPQRLIAVSVGNAGNDPLCVEDGTSQIILRM</sequence>
<proteinExistence type="predicted"/>
<name>A0A1H4EDC1_9RHOB</name>
<dbReference type="Proteomes" id="UP000198703">
    <property type="component" value="Unassembled WGS sequence"/>
</dbReference>
<evidence type="ECO:0000256" key="1">
    <source>
        <dbReference type="SAM" id="SignalP"/>
    </source>
</evidence>
<keyword evidence="3" id="KW-1185">Reference proteome</keyword>
<dbReference type="AlphaFoldDB" id="A0A1H4EDC1"/>
<keyword evidence="1" id="KW-0732">Signal</keyword>
<dbReference type="EMBL" id="FNQM01000013">
    <property type="protein sequence ID" value="SEA82580.1"/>
    <property type="molecule type" value="Genomic_DNA"/>
</dbReference>
<dbReference type="RefSeq" id="WP_093255147.1">
    <property type="nucleotide sequence ID" value="NZ_FNQM01000013.1"/>
</dbReference>
<dbReference type="OrthoDB" id="7872817at2"/>
<feature type="chain" id="PRO_5011564442" evidence="1">
    <location>
        <begin position="19"/>
        <end position="176"/>
    </location>
</feature>
<feature type="signal peptide" evidence="1">
    <location>
        <begin position="1"/>
        <end position="18"/>
    </location>
</feature>
<evidence type="ECO:0000313" key="3">
    <source>
        <dbReference type="Proteomes" id="UP000198703"/>
    </source>
</evidence>
<gene>
    <name evidence="2" type="ORF">SAMN05444370_11333</name>
</gene>
<protein>
    <submittedName>
        <fullName evidence="2">Uncharacterized protein</fullName>
    </submittedName>
</protein>